<reference evidence="1 2" key="1">
    <citation type="submission" date="2021-04" db="EMBL/GenBank/DDBJ databases">
        <authorList>
            <person name="Rodrigo-Torres L."/>
            <person name="Arahal R. D."/>
            <person name="Lucena T."/>
        </authorList>
    </citation>
    <scope>NUCLEOTIDE SEQUENCE [LARGE SCALE GENOMIC DNA]</scope>
    <source>
        <strain evidence="1 2">CECT 9623</strain>
    </source>
</reference>
<sequence>MCFIAFNLVNVYWLSIVYLNWEDGRSSSDREGVWRNSAIMVLSEFVPLDAELSIARHFSLNSY</sequence>
<proteinExistence type="predicted"/>
<comment type="caution">
    <text evidence="1">The sequence shown here is derived from an EMBL/GenBank/DDBJ whole genome shotgun (WGS) entry which is preliminary data.</text>
</comment>
<keyword evidence="2" id="KW-1185">Reference proteome</keyword>
<accession>A0ABM8UIQ3</accession>
<evidence type="ECO:0000313" key="2">
    <source>
        <dbReference type="Proteomes" id="UP000679725"/>
    </source>
</evidence>
<name>A0ABM8UIQ3_9BACT</name>
<organism evidence="1 2">
    <name type="scientific">Dyadobacter linearis</name>
    <dbReference type="NCBI Taxonomy" id="2823330"/>
    <lineage>
        <taxon>Bacteria</taxon>
        <taxon>Pseudomonadati</taxon>
        <taxon>Bacteroidota</taxon>
        <taxon>Cytophagia</taxon>
        <taxon>Cytophagales</taxon>
        <taxon>Spirosomataceae</taxon>
        <taxon>Dyadobacter</taxon>
    </lineage>
</organism>
<evidence type="ECO:0000313" key="1">
    <source>
        <dbReference type="EMBL" id="CAG5067285.1"/>
    </source>
</evidence>
<protein>
    <submittedName>
        <fullName evidence="1">Uncharacterized protein</fullName>
    </submittedName>
</protein>
<dbReference type="EMBL" id="CAJRAU010000001">
    <property type="protein sequence ID" value="CAG5067285.1"/>
    <property type="molecule type" value="Genomic_DNA"/>
</dbReference>
<gene>
    <name evidence="1" type="ORF">DYBT9623_00005</name>
</gene>
<dbReference type="Proteomes" id="UP000679725">
    <property type="component" value="Unassembled WGS sequence"/>
</dbReference>